<evidence type="ECO:0000313" key="2">
    <source>
        <dbReference type="EMBL" id="CAE7207080.1"/>
    </source>
</evidence>
<comment type="caution">
    <text evidence="2">The sequence shown here is derived from an EMBL/GenBank/DDBJ whole genome shotgun (WGS) entry which is preliminary data.</text>
</comment>
<sequence>MASATRTDIFILALRQQVIFPAMRATVTVSQDTFAELCDFCEKHQRTHIACITMAPNGDLHKTGTWCRIASHQQNTTKFQDHETTVISLSMEGQCRLQVESFTQKVPFHVGNVRLLEEVREHRSSECMGDSPELVPTEIATDLGTDGFTDAESAEMELPGTLAMPPFTDGRSLLPEENAAAANVFAPNAPSPFVGLGAPQIHMYRQQFQQNITIGTRGSA</sequence>
<gene>
    <name evidence="2" type="primary">lon</name>
    <name evidence="2" type="ORF">SNAT2548_LOCUS6662</name>
</gene>
<dbReference type="EMBL" id="CAJNDS010000446">
    <property type="protein sequence ID" value="CAE7207080.1"/>
    <property type="molecule type" value="Genomic_DNA"/>
</dbReference>
<dbReference type="AlphaFoldDB" id="A0A812JED1"/>
<protein>
    <submittedName>
        <fullName evidence="2">Lon protein</fullName>
    </submittedName>
</protein>
<accession>A0A812JED1</accession>
<dbReference type="SUPFAM" id="SSF88697">
    <property type="entry name" value="PUA domain-like"/>
    <property type="match status" value="1"/>
</dbReference>
<evidence type="ECO:0000259" key="1">
    <source>
        <dbReference type="Pfam" id="PF02190"/>
    </source>
</evidence>
<reference evidence="2" key="1">
    <citation type="submission" date="2021-02" db="EMBL/GenBank/DDBJ databases">
        <authorList>
            <person name="Dougan E. K."/>
            <person name="Rhodes N."/>
            <person name="Thang M."/>
            <person name="Chan C."/>
        </authorList>
    </citation>
    <scope>NUCLEOTIDE SEQUENCE</scope>
</reference>
<dbReference type="Proteomes" id="UP000604046">
    <property type="component" value="Unassembled WGS sequence"/>
</dbReference>
<dbReference type="InterPro" id="IPR046336">
    <property type="entry name" value="Lon_prtase_N_sf"/>
</dbReference>
<evidence type="ECO:0000313" key="3">
    <source>
        <dbReference type="Proteomes" id="UP000604046"/>
    </source>
</evidence>
<keyword evidence="3" id="KW-1185">Reference proteome</keyword>
<proteinExistence type="predicted"/>
<organism evidence="2 3">
    <name type="scientific">Symbiodinium natans</name>
    <dbReference type="NCBI Taxonomy" id="878477"/>
    <lineage>
        <taxon>Eukaryota</taxon>
        <taxon>Sar</taxon>
        <taxon>Alveolata</taxon>
        <taxon>Dinophyceae</taxon>
        <taxon>Suessiales</taxon>
        <taxon>Symbiodiniaceae</taxon>
        <taxon>Symbiodinium</taxon>
    </lineage>
</organism>
<dbReference type="Gene3D" id="2.30.130.40">
    <property type="entry name" value="LON domain-like"/>
    <property type="match status" value="1"/>
</dbReference>
<name>A0A812JED1_9DINO</name>
<dbReference type="InterPro" id="IPR015947">
    <property type="entry name" value="PUA-like_sf"/>
</dbReference>
<dbReference type="InterPro" id="IPR003111">
    <property type="entry name" value="Lon_prtase_N"/>
</dbReference>
<feature type="domain" description="Lon N-terminal" evidence="1">
    <location>
        <begin position="11"/>
        <end position="120"/>
    </location>
</feature>
<dbReference type="Pfam" id="PF02190">
    <property type="entry name" value="LON_substr_bdg"/>
    <property type="match status" value="1"/>
</dbReference>